<dbReference type="CDD" id="cd05911">
    <property type="entry name" value="Firefly_Luc_like"/>
    <property type="match status" value="1"/>
</dbReference>
<dbReference type="InterPro" id="IPR020845">
    <property type="entry name" value="AMP-binding_CS"/>
</dbReference>
<keyword evidence="5" id="KW-1185">Reference proteome</keyword>
<evidence type="ECO:0000313" key="5">
    <source>
        <dbReference type="Proteomes" id="UP000258309"/>
    </source>
</evidence>
<feature type="non-terminal residue" evidence="4">
    <location>
        <position position="473"/>
    </location>
</feature>
<evidence type="ECO:0000256" key="1">
    <source>
        <dbReference type="ARBA" id="ARBA00006432"/>
    </source>
</evidence>
<dbReference type="FunFam" id="3.30.300.30:FF:000007">
    <property type="entry name" value="4-coumarate--CoA ligase 2"/>
    <property type="match status" value="1"/>
</dbReference>
<evidence type="ECO:0008006" key="6">
    <source>
        <dbReference type="Google" id="ProtNLM"/>
    </source>
</evidence>
<dbReference type="Pfam" id="PF00501">
    <property type="entry name" value="AMP-binding"/>
    <property type="match status" value="1"/>
</dbReference>
<evidence type="ECO:0000313" key="4">
    <source>
        <dbReference type="EMBL" id="RFU29404.1"/>
    </source>
</evidence>
<protein>
    <recommendedName>
        <fullName evidence="6">AMP-dependent synthetase/ligase domain-containing protein</fullName>
    </recommendedName>
</protein>
<dbReference type="OMA" id="WVRGPWI"/>
<dbReference type="AlphaFoldDB" id="A0A3E2H7Q2"/>
<gene>
    <name evidence="4" type="ORF">B7463_g6937</name>
</gene>
<organism evidence="4 5">
    <name type="scientific">Scytalidium lignicola</name>
    <name type="common">Hyphomycete</name>
    <dbReference type="NCBI Taxonomy" id="5539"/>
    <lineage>
        <taxon>Eukaryota</taxon>
        <taxon>Fungi</taxon>
        <taxon>Dikarya</taxon>
        <taxon>Ascomycota</taxon>
        <taxon>Pezizomycotina</taxon>
        <taxon>Leotiomycetes</taxon>
        <taxon>Leotiomycetes incertae sedis</taxon>
        <taxon>Scytalidium</taxon>
    </lineage>
</organism>
<proteinExistence type="inferred from homology"/>
<accession>A0A3E2H7Q2</accession>
<dbReference type="Pfam" id="PF13193">
    <property type="entry name" value="AMP-binding_C"/>
    <property type="match status" value="1"/>
</dbReference>
<dbReference type="GO" id="GO:0019748">
    <property type="term" value="P:secondary metabolic process"/>
    <property type="evidence" value="ECO:0007669"/>
    <property type="project" value="TreeGrafter"/>
</dbReference>
<feature type="domain" description="AMP-binding enzyme C-terminal" evidence="3">
    <location>
        <begin position="374"/>
        <end position="452"/>
    </location>
</feature>
<name>A0A3E2H7Q2_SCYLI</name>
<comment type="caution">
    <text evidence="4">The sequence shown here is derived from an EMBL/GenBank/DDBJ whole genome shotgun (WGS) entry which is preliminary data.</text>
</comment>
<dbReference type="OrthoDB" id="6509636at2759"/>
<evidence type="ECO:0000259" key="2">
    <source>
        <dbReference type="Pfam" id="PF00501"/>
    </source>
</evidence>
<feature type="domain" description="AMP-dependent synthetase/ligase" evidence="2">
    <location>
        <begin position="5"/>
        <end position="322"/>
    </location>
</feature>
<dbReference type="Gene3D" id="3.40.50.980">
    <property type="match status" value="2"/>
</dbReference>
<dbReference type="PANTHER" id="PTHR24096">
    <property type="entry name" value="LONG-CHAIN-FATTY-ACID--COA LIGASE"/>
    <property type="match status" value="1"/>
</dbReference>
<sequence>MADIDYSILFLGIIASGGIYCGSNPQYTPLESINQLNKTGAKFVFTENEFLDKVLLATKKQGLPSKNIFIFDHGGHKEGAVPYKFESWRSLLSHGEADWVRFNDEQVAKQTTAAYVMSSGTTGLPKAVMVSHYNFVAEQMLAFESEKRTFEVRRLLCLPQFATAAIYSNHICPLRGGEQSYLMRRFNTTAFINNIEKFQITELSLMPPMLIQILHHPLASKEKFRSVQYVHGGGAAIGKELQRRMKALLPPATPFTQIWGMSETSGTALCLFWPEHDDTGSIGRPIPNLRMKLIDDDGKDISAFDTKGELCIKGPTVMVGYLDNPAANESAFDADGWLKTGDICYCDGITKKWYMVDRKKELIKVRAFQVAPPELEEILLSHPDIIDAAVIGVDFPERATELPRAYVVVDPQRATLTEEEVKKYVAERVVKYKWLEGGVIFVEAIPKAASGKILKNVLRERAKKEMERSVSKL</sequence>
<dbReference type="GO" id="GO:0016405">
    <property type="term" value="F:CoA-ligase activity"/>
    <property type="evidence" value="ECO:0007669"/>
    <property type="project" value="TreeGrafter"/>
</dbReference>
<dbReference type="InterPro" id="IPR025110">
    <property type="entry name" value="AMP-bd_C"/>
</dbReference>
<dbReference type="PANTHER" id="PTHR24096:SF265">
    <property type="entry name" value="ENZYME, PUTATIVE (AFU_ORTHOLOGUE AFUA_5G14270)-RELATED"/>
    <property type="match status" value="1"/>
</dbReference>
<reference evidence="4 5" key="1">
    <citation type="submission" date="2018-05" db="EMBL/GenBank/DDBJ databases">
        <title>Draft genome sequence of Scytalidium lignicola DSM 105466, a ubiquitous saprotrophic fungus.</title>
        <authorList>
            <person name="Buettner E."/>
            <person name="Gebauer A.M."/>
            <person name="Hofrichter M."/>
            <person name="Liers C."/>
            <person name="Kellner H."/>
        </authorList>
    </citation>
    <scope>NUCLEOTIDE SEQUENCE [LARGE SCALE GENOMIC DNA]</scope>
    <source>
        <strain evidence="4 5">DSM 105466</strain>
    </source>
</reference>
<dbReference type="PROSITE" id="PS00455">
    <property type="entry name" value="AMP_BINDING"/>
    <property type="match status" value="1"/>
</dbReference>
<dbReference type="Gene3D" id="2.30.38.10">
    <property type="entry name" value="Luciferase, Domain 3"/>
    <property type="match status" value="1"/>
</dbReference>
<dbReference type="SUPFAM" id="SSF56801">
    <property type="entry name" value="Acetyl-CoA synthetase-like"/>
    <property type="match status" value="1"/>
</dbReference>
<dbReference type="STRING" id="5539.A0A3E2H7Q2"/>
<dbReference type="InterPro" id="IPR000873">
    <property type="entry name" value="AMP-dep_synth/lig_dom"/>
</dbReference>
<evidence type="ECO:0000259" key="3">
    <source>
        <dbReference type="Pfam" id="PF13193"/>
    </source>
</evidence>
<dbReference type="Proteomes" id="UP000258309">
    <property type="component" value="Unassembled WGS sequence"/>
</dbReference>
<feature type="non-terminal residue" evidence="4">
    <location>
        <position position="1"/>
    </location>
</feature>
<comment type="similarity">
    <text evidence="1">Belongs to the ATP-dependent AMP-binding enzyme family.</text>
</comment>
<dbReference type="Gene3D" id="3.30.300.30">
    <property type="match status" value="1"/>
</dbReference>
<dbReference type="InterPro" id="IPR045851">
    <property type="entry name" value="AMP-bd_C_sf"/>
</dbReference>
<dbReference type="EMBL" id="NCSJ02000129">
    <property type="protein sequence ID" value="RFU29404.1"/>
    <property type="molecule type" value="Genomic_DNA"/>
</dbReference>